<name>Q54B42_DICDI</name>
<evidence type="ECO:0000313" key="1">
    <source>
        <dbReference type="EMBL" id="EAL60460.1"/>
    </source>
</evidence>
<sequence length="381" mass="44636">MNDEYYDSLNNKIQKKNEINFKENIEILKRIKENIKDSEKIINVVINEKTNTVVYLIGTIHVSQQSCEDIKTLLSIVEPDTIFIELSNERAPLLTSTEDQIISQLLKKPNINWFTTKLSDFYLSIHQNFYYYTTKISMNNKFLKNQIGNNVNNENNKPYIYGNEFRIGYQYSKLNKCSVLLGDRNFKSSWNRIFNYLDLKTILELGGYGVKTFFKIYNQPIDEIREEYYKSVNELIDASWKSDIWRRDLPMAVQRGLIDERDQFMASCIRDAPHSKRMVAIVGKGHIKGISNHINDKEEGFYIRSDLEGFQEPTLLSKYSYPILMPSLLLLPPTLSIYSFHRFIKPLSKPKFTLALLSTLSIELFSIKYLISNFENKLEKL</sequence>
<dbReference type="InParanoid" id="Q54B42"/>
<dbReference type="VEuPathDB" id="AmoebaDB:DDB_G0293922"/>
<dbReference type="InterPro" id="IPR046345">
    <property type="entry name" value="TraB_PrgY-like"/>
</dbReference>
<dbReference type="dictyBase" id="DDB_G0293922"/>
<evidence type="ECO:0008006" key="3">
    <source>
        <dbReference type="Google" id="ProtNLM"/>
    </source>
</evidence>
<dbReference type="PhylomeDB" id="Q54B42"/>
<dbReference type="CDD" id="cd14726">
    <property type="entry name" value="TraB_PrgY-like"/>
    <property type="match status" value="1"/>
</dbReference>
<proteinExistence type="predicted"/>
<dbReference type="eggNOG" id="KOG2860">
    <property type="taxonomic scope" value="Eukaryota"/>
</dbReference>
<dbReference type="PANTHER" id="PTHR21530">
    <property type="entry name" value="PHEROMONE SHUTDOWN PROTEIN"/>
    <property type="match status" value="1"/>
</dbReference>
<dbReference type="AlphaFoldDB" id="Q54B42"/>
<dbReference type="EMBL" id="AAFI02000224">
    <property type="protein sequence ID" value="EAL60460.1"/>
    <property type="molecule type" value="Genomic_DNA"/>
</dbReference>
<dbReference type="RefSeq" id="XP_628874.1">
    <property type="nucleotide sequence ID" value="XM_628872.1"/>
</dbReference>
<dbReference type="GeneID" id="8629490"/>
<dbReference type="PANTHER" id="PTHR21530:SF16">
    <property type="entry name" value="TRAB FAMILY PROTEIN"/>
    <property type="match status" value="1"/>
</dbReference>
<dbReference type="OMA" id="EAQFGDI"/>
<dbReference type="PaxDb" id="44689-DDB0192197"/>
<dbReference type="KEGG" id="ddi:DDB_G0293922"/>
<gene>
    <name evidence="1" type="ORF">DDB_G0293922</name>
</gene>
<dbReference type="HOGENOM" id="CLU_726522_0_0_1"/>
<keyword evidence="2" id="KW-1185">Reference proteome</keyword>
<accession>Q54B42</accession>
<comment type="caution">
    <text evidence="1">The sequence shown here is derived from an EMBL/GenBank/DDBJ whole genome shotgun (WGS) entry which is preliminary data.</text>
</comment>
<dbReference type="Proteomes" id="UP000002195">
    <property type="component" value="Unassembled WGS sequence"/>
</dbReference>
<evidence type="ECO:0000313" key="2">
    <source>
        <dbReference type="Proteomes" id="UP000002195"/>
    </source>
</evidence>
<protein>
    <recommendedName>
        <fullName evidence="3">TraB family protein</fullName>
    </recommendedName>
</protein>
<organism evidence="1 2">
    <name type="scientific">Dictyostelium discoideum</name>
    <name type="common">Social amoeba</name>
    <dbReference type="NCBI Taxonomy" id="44689"/>
    <lineage>
        <taxon>Eukaryota</taxon>
        <taxon>Amoebozoa</taxon>
        <taxon>Evosea</taxon>
        <taxon>Eumycetozoa</taxon>
        <taxon>Dictyostelia</taxon>
        <taxon>Dictyosteliales</taxon>
        <taxon>Dictyosteliaceae</taxon>
        <taxon>Dictyostelium</taxon>
    </lineage>
</organism>
<reference evidence="1 2" key="1">
    <citation type="journal article" date="2005" name="Nature">
        <title>The genome of the social amoeba Dictyostelium discoideum.</title>
        <authorList>
            <consortium name="The Dictyostelium discoideum Sequencing Consortium"/>
            <person name="Eichinger L."/>
            <person name="Pachebat J.A."/>
            <person name="Glockner G."/>
            <person name="Rajandream M.A."/>
            <person name="Sucgang R."/>
            <person name="Berriman M."/>
            <person name="Song J."/>
            <person name="Olsen R."/>
            <person name="Szafranski K."/>
            <person name="Xu Q."/>
            <person name="Tunggal B."/>
            <person name="Kummerfeld S."/>
            <person name="Madera M."/>
            <person name="Konfortov B.A."/>
            <person name="Rivero F."/>
            <person name="Bankier A.T."/>
            <person name="Lehmann R."/>
            <person name="Hamlin N."/>
            <person name="Davies R."/>
            <person name="Gaudet P."/>
            <person name="Fey P."/>
            <person name="Pilcher K."/>
            <person name="Chen G."/>
            <person name="Saunders D."/>
            <person name="Sodergren E."/>
            <person name="Davis P."/>
            <person name="Kerhornou A."/>
            <person name="Nie X."/>
            <person name="Hall N."/>
            <person name="Anjard C."/>
            <person name="Hemphill L."/>
            <person name="Bason N."/>
            <person name="Farbrother P."/>
            <person name="Desany B."/>
            <person name="Just E."/>
            <person name="Morio T."/>
            <person name="Rost R."/>
            <person name="Churcher C."/>
            <person name="Cooper J."/>
            <person name="Haydock S."/>
            <person name="van Driessche N."/>
            <person name="Cronin A."/>
            <person name="Goodhead I."/>
            <person name="Muzny D."/>
            <person name="Mourier T."/>
            <person name="Pain A."/>
            <person name="Lu M."/>
            <person name="Harper D."/>
            <person name="Lindsay R."/>
            <person name="Hauser H."/>
            <person name="James K."/>
            <person name="Quiles M."/>
            <person name="Madan Babu M."/>
            <person name="Saito T."/>
            <person name="Buchrieser C."/>
            <person name="Wardroper A."/>
            <person name="Felder M."/>
            <person name="Thangavelu M."/>
            <person name="Johnson D."/>
            <person name="Knights A."/>
            <person name="Loulseged H."/>
            <person name="Mungall K."/>
            <person name="Oliver K."/>
            <person name="Price C."/>
            <person name="Quail M.A."/>
            <person name="Urushihara H."/>
            <person name="Hernandez J."/>
            <person name="Rabbinowitsch E."/>
            <person name="Steffen D."/>
            <person name="Sanders M."/>
            <person name="Ma J."/>
            <person name="Kohara Y."/>
            <person name="Sharp S."/>
            <person name="Simmonds M."/>
            <person name="Spiegler S."/>
            <person name="Tivey A."/>
            <person name="Sugano S."/>
            <person name="White B."/>
            <person name="Walker D."/>
            <person name="Woodward J."/>
            <person name="Winckler T."/>
            <person name="Tanaka Y."/>
            <person name="Shaulsky G."/>
            <person name="Schleicher M."/>
            <person name="Weinstock G."/>
            <person name="Rosenthal A."/>
            <person name="Cox E.C."/>
            <person name="Chisholm R.L."/>
            <person name="Gibbs R."/>
            <person name="Loomis W.F."/>
            <person name="Platzer M."/>
            <person name="Kay R.R."/>
            <person name="Williams J."/>
            <person name="Dear P.H."/>
            <person name="Noegel A.A."/>
            <person name="Barrell B."/>
            <person name="Kuspa A."/>
        </authorList>
    </citation>
    <scope>NUCLEOTIDE SEQUENCE [LARGE SCALE GENOMIC DNA]</scope>
    <source>
        <strain evidence="1 2">AX4</strain>
    </source>
</reference>